<accession>A0ACC2LY22</accession>
<evidence type="ECO:0000313" key="2">
    <source>
        <dbReference type="Proteomes" id="UP001234297"/>
    </source>
</evidence>
<sequence length="333" mass="37800">MEGSVSLSSLLCSENESCLDETQEEEEEEEEQRLCCIDDMGLSPTEDEYIEMLISSERNYCSSENIGSFDDCSTENWLRSAYMDAVQWILKMRAIFGFSFQTAYLSVTYLYRFLLRREVDQNGKCWAIQLLSVACLSLAVKMEECKIPPLSKFRADGYTFDWQVIQRMELLVLNTLEWRMSSVTPFAYLHYFSIKFSNESRPNTVLSKAAGLVLETTKVLNLMKYRQSAIAAAAVLVSSDQTLTKRSVDFQLRGISSCGCLENEHVFACYNQILELEKRNMKVPHVIKSPDLSAIYASSVDVVDGGASATSISSKRRRLALNEHDRDGHTSDR</sequence>
<keyword evidence="2" id="KW-1185">Reference proteome</keyword>
<gene>
    <name evidence="1" type="ORF">MRB53_012577</name>
</gene>
<comment type="caution">
    <text evidence="1">The sequence shown here is derived from an EMBL/GenBank/DDBJ whole genome shotgun (WGS) entry which is preliminary data.</text>
</comment>
<name>A0ACC2LY22_PERAE</name>
<organism evidence="1 2">
    <name type="scientific">Persea americana</name>
    <name type="common">Avocado</name>
    <dbReference type="NCBI Taxonomy" id="3435"/>
    <lineage>
        <taxon>Eukaryota</taxon>
        <taxon>Viridiplantae</taxon>
        <taxon>Streptophyta</taxon>
        <taxon>Embryophyta</taxon>
        <taxon>Tracheophyta</taxon>
        <taxon>Spermatophyta</taxon>
        <taxon>Magnoliopsida</taxon>
        <taxon>Magnoliidae</taxon>
        <taxon>Laurales</taxon>
        <taxon>Lauraceae</taxon>
        <taxon>Persea</taxon>
    </lineage>
</organism>
<dbReference type="EMBL" id="CM056811">
    <property type="protein sequence ID" value="KAJ8638310.1"/>
    <property type="molecule type" value="Genomic_DNA"/>
</dbReference>
<proteinExistence type="predicted"/>
<evidence type="ECO:0000313" key="1">
    <source>
        <dbReference type="EMBL" id="KAJ8638310.1"/>
    </source>
</evidence>
<protein>
    <submittedName>
        <fullName evidence="1">Uncharacterized protein</fullName>
    </submittedName>
</protein>
<reference evidence="1 2" key="1">
    <citation type="journal article" date="2022" name="Hortic Res">
        <title>A haplotype resolved chromosomal level avocado genome allows analysis of novel avocado genes.</title>
        <authorList>
            <person name="Nath O."/>
            <person name="Fletcher S.J."/>
            <person name="Hayward A."/>
            <person name="Shaw L.M."/>
            <person name="Masouleh A.K."/>
            <person name="Furtado A."/>
            <person name="Henry R.J."/>
            <person name="Mitter N."/>
        </authorList>
    </citation>
    <scope>NUCLEOTIDE SEQUENCE [LARGE SCALE GENOMIC DNA]</scope>
    <source>
        <strain evidence="2">cv. Hass</strain>
    </source>
</reference>
<dbReference type="Proteomes" id="UP001234297">
    <property type="component" value="Chromosome 3"/>
</dbReference>